<accession>A0A9P7F579</accession>
<dbReference type="Proteomes" id="UP000823399">
    <property type="component" value="Unassembled WGS sequence"/>
</dbReference>
<proteinExistence type="predicted"/>
<evidence type="ECO:0000313" key="2">
    <source>
        <dbReference type="Proteomes" id="UP000823399"/>
    </source>
</evidence>
<dbReference type="GeneID" id="64703825"/>
<evidence type="ECO:0000313" key="1">
    <source>
        <dbReference type="EMBL" id="KAG2107663.1"/>
    </source>
</evidence>
<dbReference type="AlphaFoldDB" id="A0A9P7F579"/>
<protein>
    <submittedName>
        <fullName evidence="1">Uncharacterized protein</fullName>
    </submittedName>
</protein>
<organism evidence="1 2">
    <name type="scientific">Suillus discolor</name>
    <dbReference type="NCBI Taxonomy" id="1912936"/>
    <lineage>
        <taxon>Eukaryota</taxon>
        <taxon>Fungi</taxon>
        <taxon>Dikarya</taxon>
        <taxon>Basidiomycota</taxon>
        <taxon>Agaricomycotina</taxon>
        <taxon>Agaricomycetes</taxon>
        <taxon>Agaricomycetidae</taxon>
        <taxon>Boletales</taxon>
        <taxon>Suillineae</taxon>
        <taxon>Suillaceae</taxon>
        <taxon>Suillus</taxon>
    </lineage>
</organism>
<keyword evidence="2" id="KW-1185">Reference proteome</keyword>
<dbReference type="RefSeq" id="XP_041292394.1">
    <property type="nucleotide sequence ID" value="XM_041441566.1"/>
</dbReference>
<comment type="caution">
    <text evidence="1">The sequence shown here is derived from an EMBL/GenBank/DDBJ whole genome shotgun (WGS) entry which is preliminary data.</text>
</comment>
<sequence>MCLTYDHTGDETRIASGMRDRRVQVWAFDSKGPLIPIFSVKLSTTIPRTVQFKRTASRNLLVFGMYDGEIHTLRGSDGTIIGTNKAGPMIGHAAVDAPQTLFLIDNVVNGFSLHRLEDGACIRTYNTNPVKTFPKQVVFGDRATLVVGGSDTGTIRIFDKNDGALKQVLQHADRGPQHSLIFGATSTNDAEPTISIWCRKRATSPSDHPLGSEVRNFVRGIIQLAIAMAIIAYLIEHLSGITSLGNAWREYSKLGAQTADLTNTNIRSLVEQYIEALRGEELERAQSSGADRRHDGQAKLVKPQDMLHEVILLGN</sequence>
<dbReference type="EMBL" id="JABBWM010000030">
    <property type="protein sequence ID" value="KAG2107663.1"/>
    <property type="molecule type" value="Genomic_DNA"/>
</dbReference>
<dbReference type="Gene3D" id="2.130.10.10">
    <property type="entry name" value="YVTN repeat-like/Quinoprotein amine dehydrogenase"/>
    <property type="match status" value="1"/>
</dbReference>
<gene>
    <name evidence="1" type="ORF">F5147DRAFT_774110</name>
</gene>
<dbReference type="OrthoDB" id="2654453at2759"/>
<reference evidence="1" key="1">
    <citation type="journal article" date="2020" name="New Phytol.">
        <title>Comparative genomics reveals dynamic genome evolution in host specialist ectomycorrhizal fungi.</title>
        <authorList>
            <person name="Lofgren L.A."/>
            <person name="Nguyen N.H."/>
            <person name="Vilgalys R."/>
            <person name="Ruytinx J."/>
            <person name="Liao H.L."/>
            <person name="Branco S."/>
            <person name="Kuo A."/>
            <person name="LaButti K."/>
            <person name="Lipzen A."/>
            <person name="Andreopoulos W."/>
            <person name="Pangilinan J."/>
            <person name="Riley R."/>
            <person name="Hundley H."/>
            <person name="Na H."/>
            <person name="Barry K."/>
            <person name="Grigoriev I.V."/>
            <person name="Stajich J.E."/>
            <person name="Kennedy P.G."/>
        </authorList>
    </citation>
    <scope>NUCLEOTIDE SEQUENCE</scope>
    <source>
        <strain evidence="1">FC423</strain>
    </source>
</reference>
<name>A0A9P7F579_9AGAM</name>
<dbReference type="SUPFAM" id="SSF63829">
    <property type="entry name" value="Calcium-dependent phosphotriesterase"/>
    <property type="match status" value="1"/>
</dbReference>
<dbReference type="InterPro" id="IPR015943">
    <property type="entry name" value="WD40/YVTN_repeat-like_dom_sf"/>
</dbReference>